<keyword evidence="6 10" id="KW-0594">Phospholipid biosynthesis</keyword>
<evidence type="ECO:0000256" key="3">
    <source>
        <dbReference type="ARBA" id="ARBA00022516"/>
    </source>
</evidence>
<evidence type="ECO:0000256" key="1">
    <source>
        <dbReference type="ARBA" id="ARBA00001232"/>
    </source>
</evidence>
<evidence type="ECO:0000313" key="12">
    <source>
        <dbReference type="Proteomes" id="UP000233387"/>
    </source>
</evidence>
<dbReference type="Proteomes" id="UP000233387">
    <property type="component" value="Unassembled WGS sequence"/>
</dbReference>
<evidence type="ECO:0000256" key="9">
    <source>
        <dbReference type="ARBA" id="ARBA00046608"/>
    </source>
</evidence>
<dbReference type="GO" id="GO:0005737">
    <property type="term" value="C:cytoplasm"/>
    <property type="evidence" value="ECO:0007669"/>
    <property type="project" value="UniProtKB-SubCell"/>
</dbReference>
<dbReference type="PANTHER" id="PTHR30100">
    <property type="entry name" value="FATTY ACID/PHOSPHOLIPID SYNTHESIS PROTEIN PLSX"/>
    <property type="match status" value="1"/>
</dbReference>
<accession>A0A2N3IIC3</accession>
<dbReference type="EC" id="2.3.1.274" evidence="8 10"/>
<comment type="subunit">
    <text evidence="9 10">Homodimer. Probably interacts with PlsY.</text>
</comment>
<comment type="subcellular location">
    <subcellularLocation>
        <location evidence="10">Cytoplasm</location>
    </subcellularLocation>
    <text evidence="10">Associated with the membrane possibly through PlsY.</text>
</comment>
<evidence type="ECO:0000313" key="11">
    <source>
        <dbReference type="EMBL" id="PKQ70089.1"/>
    </source>
</evidence>
<dbReference type="InterPro" id="IPR003664">
    <property type="entry name" value="FA_synthesis"/>
</dbReference>
<evidence type="ECO:0000256" key="4">
    <source>
        <dbReference type="ARBA" id="ARBA00022679"/>
    </source>
</evidence>
<dbReference type="GO" id="GO:0043811">
    <property type="term" value="F:phosphate:acyl-[acyl carrier protein] acyltransferase activity"/>
    <property type="evidence" value="ECO:0007669"/>
    <property type="project" value="UniProtKB-UniRule"/>
</dbReference>
<keyword evidence="2 10" id="KW-0963">Cytoplasm</keyword>
<keyword evidence="7 10" id="KW-1208">Phospholipid metabolism</keyword>
<dbReference type="PIRSF" id="PIRSF002465">
    <property type="entry name" value="Phsphlp_syn_PlsX"/>
    <property type="match status" value="1"/>
</dbReference>
<dbReference type="GO" id="GO:0006633">
    <property type="term" value="P:fatty acid biosynthetic process"/>
    <property type="evidence" value="ECO:0007669"/>
    <property type="project" value="UniProtKB-UniRule"/>
</dbReference>
<sequence>MKIAIDAMGGDFAPQATVEGAVLAAKKFSDAQILLIGKQDEVQALLNGYGIASNNLQIIHADEVIEMGEHPTKALQQKQKSSIAVGFYLLQNQKVDAFCGAGNTGAMMVGALFSVKAIEGVFRPPIISHVPQLNGKTAVILDVGANTDCKPEVLAQFAILGKIYAENVLQIASPRVALMNVGEEEGKGNLQVKEAYNLIKENKQLNFTGNVEGRDIFFDKADVIVCDGFVGNVILKMAESFYDIAQKQQINDSFLNQLNYEAIGGSPILGLNGNVVIGHGISSALAIQNMIGIAKKMAESRVHLKIKNAFHA</sequence>
<proteinExistence type="inferred from homology"/>
<evidence type="ECO:0000256" key="10">
    <source>
        <dbReference type="HAMAP-Rule" id="MF_00019"/>
    </source>
</evidence>
<dbReference type="NCBIfam" id="TIGR00182">
    <property type="entry name" value="plsX"/>
    <property type="match status" value="1"/>
</dbReference>
<dbReference type="RefSeq" id="WP_101358156.1">
    <property type="nucleotide sequence ID" value="NZ_NKXO01000011.1"/>
</dbReference>
<dbReference type="InterPro" id="IPR012281">
    <property type="entry name" value="Phospholipid_synth_PlsX-like"/>
</dbReference>
<comment type="pathway">
    <text evidence="10">Lipid metabolism; phospholipid metabolism.</text>
</comment>
<dbReference type="HAMAP" id="MF_00019">
    <property type="entry name" value="PlsX"/>
    <property type="match status" value="1"/>
</dbReference>
<keyword evidence="5 10" id="KW-0443">Lipid metabolism</keyword>
<dbReference type="UniPathway" id="UPA00085"/>
<name>A0A2N3IIC3_9BACT</name>
<protein>
    <recommendedName>
        <fullName evidence="8 10">Phosphate acyltransferase</fullName>
        <ecNumber evidence="8 10">2.3.1.274</ecNumber>
    </recommendedName>
    <alternativeName>
        <fullName evidence="10">Acyl-ACP phosphotransacylase</fullName>
    </alternativeName>
    <alternativeName>
        <fullName evidence="10">Acyl-[acyl-carrier-protein]--phosphate acyltransferase</fullName>
    </alternativeName>
    <alternativeName>
        <fullName evidence="10">Phosphate-acyl-ACP acyltransferase</fullName>
    </alternativeName>
</protein>
<comment type="similarity">
    <text evidence="10">Belongs to the PlsX family.</text>
</comment>
<keyword evidence="3 10" id="KW-0444">Lipid biosynthesis</keyword>
<keyword evidence="12" id="KW-1185">Reference proteome</keyword>
<evidence type="ECO:0000256" key="7">
    <source>
        <dbReference type="ARBA" id="ARBA00023264"/>
    </source>
</evidence>
<dbReference type="AlphaFoldDB" id="A0A2N3IIC3"/>
<dbReference type="EMBL" id="NKXO01000011">
    <property type="protein sequence ID" value="PKQ70089.1"/>
    <property type="molecule type" value="Genomic_DNA"/>
</dbReference>
<dbReference type="Gene3D" id="3.40.718.10">
    <property type="entry name" value="Isopropylmalate Dehydrogenase"/>
    <property type="match status" value="1"/>
</dbReference>
<comment type="catalytic activity">
    <reaction evidence="1 10">
        <text>a fatty acyl-[ACP] + phosphate = an acyl phosphate + holo-[ACP]</text>
        <dbReference type="Rhea" id="RHEA:42292"/>
        <dbReference type="Rhea" id="RHEA-COMP:9685"/>
        <dbReference type="Rhea" id="RHEA-COMP:14125"/>
        <dbReference type="ChEBI" id="CHEBI:43474"/>
        <dbReference type="ChEBI" id="CHEBI:59918"/>
        <dbReference type="ChEBI" id="CHEBI:64479"/>
        <dbReference type="ChEBI" id="CHEBI:138651"/>
        <dbReference type="EC" id="2.3.1.274"/>
    </reaction>
</comment>
<dbReference type="PANTHER" id="PTHR30100:SF1">
    <property type="entry name" value="PHOSPHATE ACYLTRANSFERASE"/>
    <property type="match status" value="1"/>
</dbReference>
<gene>
    <name evidence="10" type="primary">plsX</name>
    <name evidence="11" type="ORF">Rain11_0893</name>
</gene>
<dbReference type="Pfam" id="PF02504">
    <property type="entry name" value="FA_synthesis"/>
    <property type="match status" value="1"/>
</dbReference>
<dbReference type="GO" id="GO:0008654">
    <property type="term" value="P:phospholipid biosynthetic process"/>
    <property type="evidence" value="ECO:0007669"/>
    <property type="project" value="UniProtKB-KW"/>
</dbReference>
<reference evidence="11 12" key="1">
    <citation type="submission" date="2017-06" db="EMBL/GenBank/DDBJ databases">
        <title>Raineya orbicola gen. nov., sp. nov. a slightly thermophilic bacterium of the phylum Bacteroidetes and the description of Raineyaceae fam. nov.</title>
        <authorList>
            <person name="Albuquerque L."/>
            <person name="Polonia A.R.M."/>
            <person name="Barroso C."/>
            <person name="Froufe H.J.C."/>
            <person name="Lage O."/>
            <person name="Lobo-Da-Cunha A."/>
            <person name="Egas C."/>
            <person name="Da Costa M.S."/>
        </authorList>
    </citation>
    <scope>NUCLEOTIDE SEQUENCE [LARGE SCALE GENOMIC DNA]</scope>
    <source>
        <strain evidence="11 12">SPSPC-11</strain>
    </source>
</reference>
<evidence type="ECO:0000256" key="6">
    <source>
        <dbReference type="ARBA" id="ARBA00023209"/>
    </source>
</evidence>
<evidence type="ECO:0000256" key="2">
    <source>
        <dbReference type="ARBA" id="ARBA00022490"/>
    </source>
</evidence>
<comment type="caution">
    <text evidence="11">The sequence shown here is derived from an EMBL/GenBank/DDBJ whole genome shotgun (WGS) entry which is preliminary data.</text>
</comment>
<organism evidence="11 12">
    <name type="scientific">Raineya orbicola</name>
    <dbReference type="NCBI Taxonomy" id="2016530"/>
    <lineage>
        <taxon>Bacteria</taxon>
        <taxon>Pseudomonadati</taxon>
        <taxon>Bacteroidota</taxon>
        <taxon>Cytophagia</taxon>
        <taxon>Cytophagales</taxon>
        <taxon>Raineyaceae</taxon>
        <taxon>Raineya</taxon>
    </lineage>
</organism>
<comment type="function">
    <text evidence="10">Catalyzes the reversible formation of acyl-phosphate (acyl-PO(4)) from acyl-[acyl-carrier-protein] (acyl-ACP). This enzyme utilizes acyl-ACP as fatty acyl donor, but not acyl-CoA.</text>
</comment>
<keyword evidence="4 10" id="KW-0808">Transferase</keyword>
<dbReference type="SUPFAM" id="SSF53659">
    <property type="entry name" value="Isocitrate/Isopropylmalate dehydrogenase-like"/>
    <property type="match status" value="1"/>
</dbReference>
<dbReference type="OrthoDB" id="9806408at2"/>
<evidence type="ECO:0000256" key="8">
    <source>
        <dbReference type="ARBA" id="ARBA00024069"/>
    </source>
</evidence>
<evidence type="ECO:0000256" key="5">
    <source>
        <dbReference type="ARBA" id="ARBA00023098"/>
    </source>
</evidence>